<keyword evidence="6" id="KW-0997">Cell inner membrane</keyword>
<comment type="similarity">
    <text evidence="1 6">Belongs to the ABC transporter superfamily.</text>
</comment>
<dbReference type="AlphaFoldDB" id="A0A848FLG0"/>
<dbReference type="GO" id="GO:0005886">
    <property type="term" value="C:plasma membrane"/>
    <property type="evidence" value="ECO:0007669"/>
    <property type="project" value="UniProtKB-SubCell"/>
</dbReference>
<evidence type="ECO:0000256" key="4">
    <source>
        <dbReference type="ARBA" id="ARBA00022741"/>
    </source>
</evidence>
<dbReference type="GO" id="GO:0005524">
    <property type="term" value="F:ATP binding"/>
    <property type="evidence" value="ECO:0007669"/>
    <property type="project" value="UniProtKB-UniRule"/>
</dbReference>
<dbReference type="FunFam" id="3.40.50.300:FF:000201">
    <property type="entry name" value="Glycine betaine/L-proline ABC transporter ATP-binding protein"/>
    <property type="match status" value="1"/>
</dbReference>
<keyword evidence="4 6" id="KW-0547">Nucleotide-binding</keyword>
<dbReference type="RefSeq" id="WP_169163984.1">
    <property type="nucleotide sequence ID" value="NZ_JABBFW010000055.1"/>
</dbReference>
<evidence type="ECO:0000256" key="6">
    <source>
        <dbReference type="RuleBase" id="RU369116"/>
    </source>
</evidence>
<dbReference type="GO" id="GO:0016887">
    <property type="term" value="F:ATP hydrolysis activity"/>
    <property type="evidence" value="ECO:0007669"/>
    <property type="project" value="UniProtKB-UniRule"/>
</dbReference>
<dbReference type="GO" id="GO:0006865">
    <property type="term" value="P:amino acid transport"/>
    <property type="evidence" value="ECO:0007669"/>
    <property type="project" value="UniProtKB-UniRule"/>
</dbReference>
<dbReference type="PROSITE" id="PS00211">
    <property type="entry name" value="ABC_TRANSPORTER_1"/>
    <property type="match status" value="1"/>
</dbReference>
<dbReference type="GO" id="GO:0031460">
    <property type="term" value="P:glycine betaine transport"/>
    <property type="evidence" value="ECO:0007669"/>
    <property type="project" value="InterPro"/>
</dbReference>
<keyword evidence="6" id="KW-0472">Membrane</keyword>
<dbReference type="CDD" id="cd03294">
    <property type="entry name" value="ABC_Pro_Gly_Betaine"/>
    <property type="match status" value="1"/>
</dbReference>
<evidence type="ECO:0000256" key="1">
    <source>
        <dbReference type="ARBA" id="ARBA00005417"/>
    </source>
</evidence>
<gene>
    <name evidence="8" type="ORF">HHL10_29395</name>
</gene>
<organism evidence="8 9">
    <name type="scientific">Azohydromonas caseinilytica</name>
    <dbReference type="NCBI Taxonomy" id="2728836"/>
    <lineage>
        <taxon>Bacteria</taxon>
        <taxon>Pseudomonadati</taxon>
        <taxon>Pseudomonadota</taxon>
        <taxon>Betaproteobacteria</taxon>
        <taxon>Burkholderiales</taxon>
        <taxon>Sphaerotilaceae</taxon>
        <taxon>Azohydromonas</taxon>
    </lineage>
</organism>
<dbReference type="GO" id="GO:0006970">
    <property type="term" value="P:response to osmotic stress"/>
    <property type="evidence" value="ECO:0007669"/>
    <property type="project" value="UniProtKB-ARBA"/>
</dbReference>
<dbReference type="InterPro" id="IPR027417">
    <property type="entry name" value="P-loop_NTPase"/>
</dbReference>
<dbReference type="PROSITE" id="PS50893">
    <property type="entry name" value="ABC_TRANSPORTER_2"/>
    <property type="match status" value="1"/>
</dbReference>
<dbReference type="NCBIfam" id="TIGR01186">
    <property type="entry name" value="proV"/>
    <property type="match status" value="1"/>
</dbReference>
<name>A0A848FLG0_9BURK</name>
<evidence type="ECO:0000313" key="9">
    <source>
        <dbReference type="Proteomes" id="UP000574067"/>
    </source>
</evidence>
<keyword evidence="5 6" id="KW-0067">ATP-binding</keyword>
<dbReference type="Gene3D" id="3.40.50.300">
    <property type="entry name" value="P-loop containing nucleotide triphosphate hydrolases"/>
    <property type="match status" value="1"/>
</dbReference>
<dbReference type="InterPro" id="IPR005892">
    <property type="entry name" value="Gly-betaine_transp_ATP-bd"/>
</dbReference>
<dbReference type="InterPro" id="IPR017871">
    <property type="entry name" value="ABC_transporter-like_CS"/>
</dbReference>
<comment type="caution">
    <text evidence="8">The sequence shown here is derived from an EMBL/GenBank/DDBJ whole genome shotgun (WGS) entry which is preliminary data.</text>
</comment>
<dbReference type="PANTHER" id="PTHR43869">
    <property type="entry name" value="GLYCINE BETAINE/PROLINE BETAINE TRANSPORT SYSTEM ATP-BINDING PROTEIN PROV"/>
    <property type="match status" value="1"/>
</dbReference>
<comment type="catalytic activity">
    <reaction evidence="6">
        <text>a quaternary ammonium(out) + ATP + H2O = a quaternary ammonium(in) + ADP + phosphate + H(+)</text>
        <dbReference type="Rhea" id="RHEA:11036"/>
        <dbReference type="ChEBI" id="CHEBI:15377"/>
        <dbReference type="ChEBI" id="CHEBI:15378"/>
        <dbReference type="ChEBI" id="CHEBI:30616"/>
        <dbReference type="ChEBI" id="CHEBI:35267"/>
        <dbReference type="ChEBI" id="CHEBI:43474"/>
        <dbReference type="ChEBI" id="CHEBI:456216"/>
    </reaction>
</comment>
<accession>A0A848FLG0</accession>
<dbReference type="PANTHER" id="PTHR43869:SF1">
    <property type="entry name" value="GLYCINE BETAINE_PROLINE BETAINE TRANSPORT SYSTEM ATP-BINDING PROTEIN PROV"/>
    <property type="match status" value="1"/>
</dbReference>
<dbReference type="EMBL" id="JABBFW010000055">
    <property type="protein sequence ID" value="NML19090.1"/>
    <property type="molecule type" value="Genomic_DNA"/>
</dbReference>
<evidence type="ECO:0000313" key="8">
    <source>
        <dbReference type="EMBL" id="NML19090.1"/>
    </source>
</evidence>
<protein>
    <recommendedName>
        <fullName evidence="6">Quaternary amine transport ATP-binding protein</fullName>
        <ecNumber evidence="6">7.6.2.9</ecNumber>
    </recommendedName>
</protein>
<dbReference type="Pfam" id="PF00005">
    <property type="entry name" value="ABC_tran"/>
    <property type="match status" value="1"/>
</dbReference>
<dbReference type="EC" id="7.6.2.9" evidence="6"/>
<dbReference type="Proteomes" id="UP000574067">
    <property type="component" value="Unassembled WGS sequence"/>
</dbReference>
<comment type="subunit">
    <text evidence="6">The complex is probably composed of two ATP-binding proteins, two transmembrane proteins and a solute-binding protein.</text>
</comment>
<sequence>MSKPKIQIRDLTKVFGTKPEPALALLKQGLSKDEIFQRTGQVVGVNKVGFDVQAGDIYVLMGLSGSGKSTLIRLINRLVEPTAGSISIDGQDVCTMPAAELVRWRRKRVAMVFQSFALMPHRTVFDNVAFGLEIAGDSARQYRDKVMGALEQVGLKAYAQKYPRQLSGGMQQRVGLARALAVDPDILLMDEAFSALDPLKRTEMQDLMLELQREHRRTIFFVSHDLEEALKIGSRIGIMEGGNLVQEGSPHEIVTRPANDYVRRFFKGVDTSRYLTAADLVDSTPPPADLIARGASNRLPATTTLPDALRTVLGLDQPVSVFDDAERLVGCITPKSLLLKIASTRHAS</sequence>
<keyword evidence="9" id="KW-1185">Reference proteome</keyword>
<comment type="subcellular location">
    <subcellularLocation>
        <location evidence="6">Cell inner membrane</location>
        <topology evidence="6">Peripheral membrane protein</topology>
    </subcellularLocation>
</comment>
<evidence type="ECO:0000259" key="7">
    <source>
        <dbReference type="PROSITE" id="PS50893"/>
    </source>
</evidence>
<reference evidence="8 9" key="1">
    <citation type="submission" date="2020-04" db="EMBL/GenBank/DDBJ databases">
        <title>Azohydromonas sp. isolated from soil.</title>
        <authorList>
            <person name="Dahal R.H."/>
        </authorList>
    </citation>
    <scope>NUCLEOTIDE SEQUENCE [LARGE SCALE GENOMIC DNA]</scope>
    <source>
        <strain evidence="8 9">G-1-1-14</strain>
    </source>
</reference>
<keyword evidence="2 6" id="KW-0813">Transport</keyword>
<dbReference type="SUPFAM" id="SSF52540">
    <property type="entry name" value="P-loop containing nucleoside triphosphate hydrolases"/>
    <property type="match status" value="1"/>
</dbReference>
<feature type="domain" description="ABC transporter" evidence="7">
    <location>
        <begin position="30"/>
        <end position="266"/>
    </location>
</feature>
<keyword evidence="3" id="KW-1003">Cell membrane</keyword>
<dbReference type="InterPro" id="IPR051921">
    <property type="entry name" value="ABC_osmolyte_uptake_ATP-bind"/>
</dbReference>
<dbReference type="InterPro" id="IPR003439">
    <property type="entry name" value="ABC_transporter-like_ATP-bd"/>
</dbReference>
<dbReference type="GO" id="GO:0015418">
    <property type="term" value="F:ABC-type quaternary ammonium compound transporting activity"/>
    <property type="evidence" value="ECO:0007669"/>
    <property type="project" value="UniProtKB-EC"/>
</dbReference>
<evidence type="ECO:0000256" key="3">
    <source>
        <dbReference type="ARBA" id="ARBA00022475"/>
    </source>
</evidence>
<dbReference type="InterPro" id="IPR003593">
    <property type="entry name" value="AAA+_ATPase"/>
</dbReference>
<dbReference type="SMART" id="SM00382">
    <property type="entry name" value="AAA"/>
    <property type="match status" value="1"/>
</dbReference>
<evidence type="ECO:0000256" key="5">
    <source>
        <dbReference type="ARBA" id="ARBA00022840"/>
    </source>
</evidence>
<evidence type="ECO:0000256" key="2">
    <source>
        <dbReference type="ARBA" id="ARBA00022448"/>
    </source>
</evidence>
<proteinExistence type="inferred from homology"/>